<sequence>MATGKDRLPASVSIEELARRRKMKQNAQPAGTKSMDEADVALMRQSLNVVVPDNQHQLNADSETQIQIPVMDIIPYDLNPRKAENERYDDIKDSIRTLKRLNSPLVVTRRPGTTKYMVGKGGNTRLRILQELFEETGDPAFQYTLATYVPWVSELATFADHCAENELRADTIFWDKAQAYAVTFKQLAEEAQSTTLSARALEVRLRQSGLPVSKTTLSYYIFAVNNLNGLGSACRRLTINNTIAWQPAFNAFERLLKHTLQADFWPDLRDQVLRSAEQSWLATGELDPAKIIDQIDQAVALKLGEAVEFVRLARDLCQRFTGEDVAGLVAQARLQMKPSAPSSASKPASPAPASSPEDDPESPAGDPAVAKPPRTRASPAHPVDVDPLAAVQELATRFARMSEVADCLHLMDTWPCGFYMEVPERDEPIELNEFGADRYHGWWMLAMLSDQLDDTWSELLPADSTWRQAQRQENGRDEYALQHYMDTILGMPIDPLTLGKRLATEIDSVSVWMDLVRALRDLRAQAPGRFGGGQ</sequence>
<organism evidence="2 3">
    <name type="scientific">Parasulfuritortus cantonensis</name>
    <dbReference type="NCBI Taxonomy" id="2528202"/>
    <lineage>
        <taxon>Bacteria</taxon>
        <taxon>Pseudomonadati</taxon>
        <taxon>Pseudomonadota</taxon>
        <taxon>Betaproteobacteria</taxon>
        <taxon>Nitrosomonadales</taxon>
        <taxon>Thiobacillaceae</taxon>
        <taxon>Parasulfuritortus</taxon>
    </lineage>
</organism>
<reference evidence="2 3" key="1">
    <citation type="submission" date="2019-03" db="EMBL/GenBank/DDBJ databases">
        <title>Genome sequence of Thiobacillaceae bacterium LSR1, a sulfur-oxidizing bacterium isolated from freshwater sediment.</title>
        <authorList>
            <person name="Li S."/>
        </authorList>
    </citation>
    <scope>NUCLEOTIDE SEQUENCE [LARGE SCALE GENOMIC DNA]</scope>
    <source>
        <strain evidence="2 3">LSR1</strain>
    </source>
</reference>
<accession>A0A4R1BDS1</accession>
<keyword evidence="3" id="KW-1185">Reference proteome</keyword>
<evidence type="ECO:0000313" key="3">
    <source>
        <dbReference type="Proteomes" id="UP000295443"/>
    </source>
</evidence>
<dbReference type="EMBL" id="SJZB01000029">
    <property type="protein sequence ID" value="TCJ15187.1"/>
    <property type="molecule type" value="Genomic_DNA"/>
</dbReference>
<name>A0A4R1BDS1_9PROT</name>
<dbReference type="InterPro" id="IPR036086">
    <property type="entry name" value="ParB/Sulfiredoxin_sf"/>
</dbReference>
<dbReference type="RefSeq" id="WP_131446287.1">
    <property type="nucleotide sequence ID" value="NZ_SJZB01000029.1"/>
</dbReference>
<dbReference type="AlphaFoldDB" id="A0A4R1BDS1"/>
<evidence type="ECO:0000256" key="1">
    <source>
        <dbReference type="SAM" id="MobiDB-lite"/>
    </source>
</evidence>
<feature type="region of interest" description="Disordered" evidence="1">
    <location>
        <begin position="337"/>
        <end position="384"/>
    </location>
</feature>
<dbReference type="SUPFAM" id="SSF110849">
    <property type="entry name" value="ParB/Sulfiredoxin"/>
    <property type="match status" value="1"/>
</dbReference>
<dbReference type="Gene3D" id="3.90.1530.10">
    <property type="entry name" value="Conserved hypothetical protein from pyrococcus furiosus pfu- 392566-001, ParB domain"/>
    <property type="match status" value="1"/>
</dbReference>
<evidence type="ECO:0008006" key="4">
    <source>
        <dbReference type="Google" id="ProtNLM"/>
    </source>
</evidence>
<protein>
    <recommendedName>
        <fullName evidence="4">Chromosome partitioning protein ParB</fullName>
    </recommendedName>
</protein>
<comment type="caution">
    <text evidence="2">The sequence shown here is derived from an EMBL/GenBank/DDBJ whole genome shotgun (WGS) entry which is preliminary data.</text>
</comment>
<dbReference type="Proteomes" id="UP000295443">
    <property type="component" value="Unassembled WGS sequence"/>
</dbReference>
<dbReference type="OrthoDB" id="7656008at2"/>
<feature type="compositionally biased region" description="Low complexity" evidence="1">
    <location>
        <begin position="337"/>
        <end position="355"/>
    </location>
</feature>
<proteinExistence type="predicted"/>
<gene>
    <name evidence="2" type="ORF">EZJ19_07715</name>
</gene>
<evidence type="ECO:0000313" key="2">
    <source>
        <dbReference type="EMBL" id="TCJ15187.1"/>
    </source>
</evidence>